<dbReference type="PANTHER" id="PTHR46181:SF3">
    <property type="entry name" value="MITOCHONDRIAL GLYCINE TRANSPORTER"/>
    <property type="match status" value="1"/>
</dbReference>
<reference evidence="13" key="1">
    <citation type="journal article" date="2020" name="Stud. Mycol.">
        <title>101 Dothideomycetes genomes: a test case for predicting lifestyles and emergence of pathogens.</title>
        <authorList>
            <person name="Haridas S."/>
            <person name="Albert R."/>
            <person name="Binder M."/>
            <person name="Bloem J."/>
            <person name="Labutti K."/>
            <person name="Salamov A."/>
            <person name="Andreopoulos B."/>
            <person name="Baker S."/>
            <person name="Barry K."/>
            <person name="Bills G."/>
            <person name="Bluhm B."/>
            <person name="Cannon C."/>
            <person name="Castanera R."/>
            <person name="Culley D."/>
            <person name="Daum C."/>
            <person name="Ezra D."/>
            <person name="Gonzalez J."/>
            <person name="Henrissat B."/>
            <person name="Kuo A."/>
            <person name="Liang C."/>
            <person name="Lipzen A."/>
            <person name="Lutzoni F."/>
            <person name="Magnuson J."/>
            <person name="Mondo S."/>
            <person name="Nolan M."/>
            <person name="Ohm R."/>
            <person name="Pangilinan J."/>
            <person name="Park H.-J."/>
            <person name="Ramirez L."/>
            <person name="Alfaro M."/>
            <person name="Sun H."/>
            <person name="Tritt A."/>
            <person name="Yoshinaga Y."/>
            <person name="Zwiers L.-H."/>
            <person name="Turgeon B."/>
            <person name="Goodwin S."/>
            <person name="Spatafora J."/>
            <person name="Crous P."/>
            <person name="Grigoriev I."/>
        </authorList>
    </citation>
    <scope>NUCLEOTIDE SEQUENCE</scope>
    <source>
        <strain evidence="13">CBS 101060</strain>
    </source>
</reference>
<keyword evidence="5" id="KW-0999">Mitochondrion inner membrane</keyword>
<evidence type="ECO:0000256" key="12">
    <source>
        <dbReference type="SAM" id="MobiDB-lite"/>
    </source>
</evidence>
<dbReference type="SUPFAM" id="SSF103506">
    <property type="entry name" value="Mitochondrial carrier"/>
    <property type="match status" value="1"/>
</dbReference>
<keyword evidence="8 10" id="KW-0472">Membrane</keyword>
<proteinExistence type="inferred from homology"/>
<dbReference type="PANTHER" id="PTHR46181">
    <property type="entry name" value="MITOCHONDRIAL GLYCINE TRANSPORTER"/>
    <property type="match status" value="1"/>
</dbReference>
<keyword evidence="2 11" id="KW-0813">Transport</keyword>
<evidence type="ECO:0000256" key="2">
    <source>
        <dbReference type="ARBA" id="ARBA00022448"/>
    </source>
</evidence>
<keyword evidence="4" id="KW-0677">Repeat</keyword>
<dbReference type="OrthoDB" id="1924968at2759"/>
<keyword evidence="3 10" id="KW-0812">Transmembrane</keyword>
<name>A0A9P4SIZ7_9PEZI</name>
<comment type="caution">
    <text evidence="13">The sequence shown here is derived from an EMBL/GenBank/DDBJ whole genome shotgun (WGS) entry which is preliminary data.</text>
</comment>
<sequence>HFLAGLSSGLTSAVLLQPADLLKTRLQQHGTVTTHLTLRGTIHSLLSSPHPIKALWRGTLPSALRTGFGSALYFSTLNALRHHAALLRPTSPTPSNPTHPPNPTATSSSLPKLSALANLTTGGLARAFAGLVTMPITVLKVRFESSLYTYPSLPSAFMTILRAEGPRGFFAGFGATAVRDAPFAGLYVLFYELSKRELSAVFSRGTTHTTHHVPVPLDAPSPPGGVQNVNANGNPELSPKAAAGINFTSGVAAAGLATLLTNPFDAIKTRLQLMPQRYGNTVQAARMMLREEGLRSVFDGLGLRMARKAVSSALAWMLYEELIRRAEGRLGGV</sequence>
<keyword evidence="6" id="KW-1133">Transmembrane helix</keyword>
<dbReference type="InterPro" id="IPR030847">
    <property type="entry name" value="Hem25/SLC25A38"/>
</dbReference>
<keyword evidence="14" id="KW-1185">Reference proteome</keyword>
<accession>A0A9P4SIZ7</accession>
<evidence type="ECO:0000313" key="14">
    <source>
        <dbReference type="Proteomes" id="UP000799429"/>
    </source>
</evidence>
<evidence type="ECO:0000313" key="13">
    <source>
        <dbReference type="EMBL" id="KAF2842448.1"/>
    </source>
</evidence>
<comment type="catalytic activity">
    <reaction evidence="9">
        <text>glycine(in) = glycine(out)</text>
        <dbReference type="Rhea" id="RHEA:70715"/>
        <dbReference type="ChEBI" id="CHEBI:57305"/>
    </reaction>
</comment>
<protein>
    <submittedName>
        <fullName evidence="13">Mitochondrial carrier protein</fullName>
    </submittedName>
</protein>
<evidence type="ECO:0000256" key="1">
    <source>
        <dbReference type="ARBA" id="ARBA00004141"/>
    </source>
</evidence>
<comment type="subcellular location">
    <subcellularLocation>
        <location evidence="1">Membrane</location>
        <topology evidence="1">Multi-pass membrane protein</topology>
    </subcellularLocation>
</comment>
<feature type="region of interest" description="Disordered" evidence="12">
    <location>
        <begin position="87"/>
        <end position="110"/>
    </location>
</feature>
<dbReference type="HAMAP" id="MF_03064">
    <property type="entry name" value="SLC25A38"/>
    <property type="match status" value="1"/>
</dbReference>
<dbReference type="Proteomes" id="UP000799429">
    <property type="component" value="Unassembled WGS sequence"/>
</dbReference>
<feature type="compositionally biased region" description="Pro residues" evidence="12">
    <location>
        <begin position="91"/>
        <end position="103"/>
    </location>
</feature>
<feature type="repeat" description="Solcar" evidence="10">
    <location>
        <begin position="1"/>
        <end position="83"/>
    </location>
</feature>
<evidence type="ECO:0000256" key="11">
    <source>
        <dbReference type="RuleBase" id="RU000488"/>
    </source>
</evidence>
<feature type="repeat" description="Solcar" evidence="10">
    <location>
        <begin position="241"/>
        <end position="325"/>
    </location>
</feature>
<comment type="similarity">
    <text evidence="11">Belongs to the mitochondrial carrier (TC 2.A.29) family.</text>
</comment>
<dbReference type="EMBL" id="MU006090">
    <property type="protein sequence ID" value="KAF2842448.1"/>
    <property type="molecule type" value="Genomic_DNA"/>
</dbReference>
<evidence type="ECO:0000256" key="6">
    <source>
        <dbReference type="ARBA" id="ARBA00022989"/>
    </source>
</evidence>
<dbReference type="Gene3D" id="1.50.40.10">
    <property type="entry name" value="Mitochondrial carrier domain"/>
    <property type="match status" value="2"/>
</dbReference>
<dbReference type="AlphaFoldDB" id="A0A9P4SIZ7"/>
<feature type="non-terminal residue" evidence="13">
    <location>
        <position position="1"/>
    </location>
</feature>
<dbReference type="Pfam" id="PF00153">
    <property type="entry name" value="Mito_carr"/>
    <property type="match status" value="3"/>
</dbReference>
<dbReference type="InterPro" id="IPR023395">
    <property type="entry name" value="MCP_dom_sf"/>
</dbReference>
<dbReference type="GO" id="GO:1904983">
    <property type="term" value="P:glycine import into mitochondrion"/>
    <property type="evidence" value="ECO:0007669"/>
    <property type="project" value="InterPro"/>
</dbReference>
<organism evidence="13 14">
    <name type="scientific">Patellaria atrata CBS 101060</name>
    <dbReference type="NCBI Taxonomy" id="1346257"/>
    <lineage>
        <taxon>Eukaryota</taxon>
        <taxon>Fungi</taxon>
        <taxon>Dikarya</taxon>
        <taxon>Ascomycota</taxon>
        <taxon>Pezizomycotina</taxon>
        <taxon>Dothideomycetes</taxon>
        <taxon>Dothideomycetes incertae sedis</taxon>
        <taxon>Patellariales</taxon>
        <taxon>Patellariaceae</taxon>
        <taxon>Patellaria</taxon>
    </lineage>
</organism>
<evidence type="ECO:0000256" key="4">
    <source>
        <dbReference type="ARBA" id="ARBA00022737"/>
    </source>
</evidence>
<dbReference type="PROSITE" id="PS50920">
    <property type="entry name" value="SOLCAR"/>
    <property type="match status" value="3"/>
</dbReference>
<dbReference type="InterPro" id="IPR018108">
    <property type="entry name" value="MCP_transmembrane"/>
</dbReference>
<gene>
    <name evidence="13" type="ORF">M501DRAFT_928296</name>
</gene>
<feature type="repeat" description="Solcar" evidence="10">
    <location>
        <begin position="113"/>
        <end position="197"/>
    </location>
</feature>
<keyword evidence="7" id="KW-0496">Mitochondrion</keyword>
<evidence type="ECO:0000256" key="8">
    <source>
        <dbReference type="ARBA" id="ARBA00023136"/>
    </source>
</evidence>
<dbReference type="GO" id="GO:0015187">
    <property type="term" value="F:glycine transmembrane transporter activity"/>
    <property type="evidence" value="ECO:0007669"/>
    <property type="project" value="InterPro"/>
</dbReference>
<evidence type="ECO:0000256" key="3">
    <source>
        <dbReference type="ARBA" id="ARBA00022692"/>
    </source>
</evidence>
<dbReference type="GO" id="GO:0005743">
    <property type="term" value="C:mitochondrial inner membrane"/>
    <property type="evidence" value="ECO:0007669"/>
    <property type="project" value="InterPro"/>
</dbReference>
<evidence type="ECO:0000256" key="9">
    <source>
        <dbReference type="ARBA" id="ARBA00034060"/>
    </source>
</evidence>
<evidence type="ECO:0000256" key="7">
    <source>
        <dbReference type="ARBA" id="ARBA00023128"/>
    </source>
</evidence>
<evidence type="ECO:0000256" key="10">
    <source>
        <dbReference type="PROSITE-ProRule" id="PRU00282"/>
    </source>
</evidence>
<evidence type="ECO:0000256" key="5">
    <source>
        <dbReference type="ARBA" id="ARBA00022792"/>
    </source>
</evidence>